<evidence type="ECO:0000313" key="1">
    <source>
        <dbReference type="EMBL" id="CAF1893020.1"/>
    </source>
</evidence>
<dbReference type="EMBL" id="HG994366">
    <property type="protein sequence ID" value="CAF1893020.1"/>
    <property type="molecule type" value="Genomic_DNA"/>
</dbReference>
<protein>
    <submittedName>
        <fullName evidence="1">(rape) hypothetical protein</fullName>
    </submittedName>
</protein>
<dbReference type="AlphaFoldDB" id="A0A816KBU6"/>
<proteinExistence type="predicted"/>
<sequence>MYFAAIASSRQSFLSNTFSFQDSFKFRYSNKLTRPKSICCKSPHHDDEEYLTGNMRISWRNWQSRR</sequence>
<gene>
    <name evidence="1" type="ORF">DARMORV10_C02P14320.1</name>
</gene>
<accession>A0A816KBU6</accession>
<reference evidence="1" key="1">
    <citation type="submission" date="2021-01" db="EMBL/GenBank/DDBJ databases">
        <authorList>
            <consortium name="Genoscope - CEA"/>
            <person name="William W."/>
        </authorList>
    </citation>
    <scope>NUCLEOTIDE SEQUENCE</scope>
</reference>
<name>A0A816KBU6_BRANA</name>
<dbReference type="Proteomes" id="UP001295469">
    <property type="component" value="Chromosome C02"/>
</dbReference>
<organism evidence="1">
    <name type="scientific">Brassica napus</name>
    <name type="common">Rape</name>
    <dbReference type="NCBI Taxonomy" id="3708"/>
    <lineage>
        <taxon>Eukaryota</taxon>
        <taxon>Viridiplantae</taxon>
        <taxon>Streptophyta</taxon>
        <taxon>Embryophyta</taxon>
        <taxon>Tracheophyta</taxon>
        <taxon>Spermatophyta</taxon>
        <taxon>Magnoliopsida</taxon>
        <taxon>eudicotyledons</taxon>
        <taxon>Gunneridae</taxon>
        <taxon>Pentapetalae</taxon>
        <taxon>rosids</taxon>
        <taxon>malvids</taxon>
        <taxon>Brassicales</taxon>
        <taxon>Brassicaceae</taxon>
        <taxon>Brassiceae</taxon>
        <taxon>Brassica</taxon>
    </lineage>
</organism>